<reference evidence="1" key="1">
    <citation type="submission" date="2006-12" db="EMBL/GenBank/DDBJ databases">
        <title>Complete sequence of chromosome of Mycobacterium sp. KMS.</title>
        <authorList>
            <consortium name="US DOE Joint Genome Institute"/>
            <person name="Copeland A."/>
            <person name="Lucas S."/>
            <person name="Lapidus A."/>
            <person name="Barry K."/>
            <person name="Detter J.C."/>
            <person name="Glavina del Rio T."/>
            <person name="Hammon N."/>
            <person name="Israni S."/>
            <person name="Dalin E."/>
            <person name="Tice H."/>
            <person name="Pitluck S."/>
            <person name="Kiss H."/>
            <person name="Brettin T."/>
            <person name="Bruce D."/>
            <person name="Han C."/>
            <person name="Tapia R."/>
            <person name="Gilna P."/>
            <person name="Schmutz J."/>
            <person name="Larimer F."/>
            <person name="Land M."/>
            <person name="Hauser L."/>
            <person name="Kyrpides N."/>
            <person name="Mikhailova N."/>
            <person name="Miller C.D."/>
            <person name="Richardson P."/>
        </authorList>
    </citation>
    <scope>NUCLEOTIDE SEQUENCE [LARGE SCALE GENOMIC DNA]</scope>
    <source>
        <strain evidence="1">KMS</strain>
    </source>
</reference>
<proteinExistence type="predicted"/>
<evidence type="ECO:0000313" key="1">
    <source>
        <dbReference type="EMBL" id="ABL90072.1"/>
    </source>
</evidence>
<dbReference type="EMBL" id="CP000518">
    <property type="protein sequence ID" value="ABL90072.1"/>
    <property type="molecule type" value="Genomic_DNA"/>
</dbReference>
<dbReference type="HOGENOM" id="CLU_2118386_0_0_11"/>
<name>A1UB64_MYCSK</name>
<accession>A1UB64</accession>
<dbReference type="KEGG" id="mkm:Mkms_0857"/>
<sequence length="114" mass="12158">MSKPSGTHCNYGLFKIEVGELSAGARQTILINVDERVGDVAVNDAATALNGIRGPSGVLVGPDYLVPLDDIFSTQHLRLDEFNLTCELPSGGRWVTYFSESPNVNACSTEGDKG</sequence>
<dbReference type="AlphaFoldDB" id="A1UB64"/>
<organism evidence="1">
    <name type="scientific">Mycobacterium sp. (strain KMS)</name>
    <dbReference type="NCBI Taxonomy" id="189918"/>
    <lineage>
        <taxon>Bacteria</taxon>
        <taxon>Bacillati</taxon>
        <taxon>Actinomycetota</taxon>
        <taxon>Actinomycetes</taxon>
        <taxon>Mycobacteriales</taxon>
        <taxon>Mycobacteriaceae</taxon>
        <taxon>Mycobacterium</taxon>
    </lineage>
</organism>
<protein>
    <submittedName>
        <fullName evidence="1">Uncharacterized protein</fullName>
    </submittedName>
</protein>
<gene>
    <name evidence="1" type="ordered locus">Mkms_0857</name>
</gene>